<organism evidence="1 2">
    <name type="scientific">Danionella cerebrum</name>
    <dbReference type="NCBI Taxonomy" id="2873325"/>
    <lineage>
        <taxon>Eukaryota</taxon>
        <taxon>Metazoa</taxon>
        <taxon>Chordata</taxon>
        <taxon>Craniata</taxon>
        <taxon>Vertebrata</taxon>
        <taxon>Euteleostomi</taxon>
        <taxon>Actinopterygii</taxon>
        <taxon>Neopterygii</taxon>
        <taxon>Teleostei</taxon>
        <taxon>Ostariophysi</taxon>
        <taxon>Cypriniformes</taxon>
        <taxon>Danionidae</taxon>
        <taxon>Danioninae</taxon>
        <taxon>Danionella</taxon>
    </lineage>
</organism>
<gene>
    <name evidence="1" type="ORF">DNTS_024928</name>
</gene>
<evidence type="ECO:0000313" key="2">
    <source>
        <dbReference type="Proteomes" id="UP000316079"/>
    </source>
</evidence>
<proteinExistence type="predicted"/>
<dbReference type="EMBL" id="SRMA01027241">
    <property type="protein sequence ID" value="TRY57330.1"/>
    <property type="molecule type" value="Genomic_DNA"/>
</dbReference>
<reference evidence="1 2" key="1">
    <citation type="journal article" date="2019" name="Sci. Data">
        <title>Hybrid genome assembly and annotation of Danionella translucida.</title>
        <authorList>
            <person name="Kadobianskyi M."/>
            <person name="Schulze L."/>
            <person name="Schuelke M."/>
            <person name="Judkewitz B."/>
        </authorList>
    </citation>
    <scope>NUCLEOTIDE SEQUENCE [LARGE SCALE GENOMIC DNA]</scope>
    <source>
        <strain evidence="1 2">Bolton</strain>
    </source>
</reference>
<keyword evidence="2" id="KW-1185">Reference proteome</keyword>
<dbReference type="OrthoDB" id="10012477at2759"/>
<name>A0A553MVV6_9TELE</name>
<comment type="caution">
    <text evidence="1">The sequence shown here is derived from an EMBL/GenBank/DDBJ whole genome shotgun (WGS) entry which is preliminary data.</text>
</comment>
<dbReference type="AlphaFoldDB" id="A0A553MVV6"/>
<evidence type="ECO:0000313" key="1">
    <source>
        <dbReference type="EMBL" id="TRY57330.1"/>
    </source>
</evidence>
<protein>
    <submittedName>
        <fullName evidence="1">Uncharacterized protein</fullName>
    </submittedName>
</protein>
<dbReference type="Proteomes" id="UP000316079">
    <property type="component" value="Unassembled WGS sequence"/>
</dbReference>
<sequence length="209" mass="23399">MDGQKGKRGGTWPQDRIKPGSLGVHIIARLDTTHWYLPEDSSMRCTPVLGQASVDLLRGDQYFSKEQTEFPTVHHTEPPTVALLDTPLLLPADHGGVLLNGSLQQPLKDGPLPHDAALFPLTRPVSFNLSSLLLCPRQLFQCPSMLCLLLHRYPEPHTPVLHFSPHALSHRLTHCRLTARFLFPLVAEETEHTAMMLMMLWLSESHSNA</sequence>
<accession>A0A553MVV6</accession>